<dbReference type="SUPFAM" id="SSF52402">
    <property type="entry name" value="Adenine nucleotide alpha hydrolases-like"/>
    <property type="match status" value="1"/>
</dbReference>
<dbReference type="RefSeq" id="WP_035903725.1">
    <property type="nucleotide sequence ID" value="NZ_JAAH01000104.1"/>
</dbReference>
<feature type="domain" description="tRNA(Ile)-lysidine/2-thiocytidine synthase N-terminal" evidence="2">
    <location>
        <begin position="38"/>
        <end position="201"/>
    </location>
</feature>
<dbReference type="InterPro" id="IPR035107">
    <property type="entry name" value="tRNA_thiolation_TtcA_Ctu1"/>
</dbReference>
<dbReference type="Proteomes" id="UP000027058">
    <property type="component" value="Unassembled WGS sequence"/>
</dbReference>
<sequence>MRERLEIEESIRGGYRKKIWKKFIKAVQDFKLVEDGDKIAVGVSGGKDSLLLCKLFQELKKDRSKHFEVYFISMNPGFEAMDMDKFQQNLKELGIDCELFDANVWQVAFEQDPESPCFLCSKMRRGVLYKKVEELGCNKLALGHHFDDVIETTLINLFYASTVKTMLPKVSSTSGKLQIIRPLVYVKEQDIKSFMKHNEIEAMSCGCPVESDKTDSKRKEIKLLLETLEKSNPNIKQSIFSAMKNINLDYVLGYTRGNKHDR</sequence>
<proteinExistence type="predicted"/>
<dbReference type="GO" id="GO:0016740">
    <property type="term" value="F:transferase activity"/>
    <property type="evidence" value="ECO:0007669"/>
    <property type="project" value="UniProtKB-KW"/>
</dbReference>
<evidence type="ECO:0000313" key="3">
    <source>
        <dbReference type="EMBL" id="KDE71333.1"/>
    </source>
</evidence>
<evidence type="ECO:0000259" key="2">
    <source>
        <dbReference type="Pfam" id="PF01171"/>
    </source>
</evidence>
<dbReference type="PANTHER" id="PTHR43686">
    <property type="entry name" value="SULFURTRANSFERASE-RELATED"/>
    <property type="match status" value="1"/>
</dbReference>
<name>A0AB73C241_9FUSO</name>
<dbReference type="Pfam" id="PF01171">
    <property type="entry name" value="ATP_bind_3"/>
    <property type="match status" value="1"/>
</dbReference>
<keyword evidence="1" id="KW-0808">Transferase</keyword>
<evidence type="ECO:0000313" key="4">
    <source>
        <dbReference type="Proteomes" id="UP000027058"/>
    </source>
</evidence>
<dbReference type="EMBL" id="JAAH01000104">
    <property type="protein sequence ID" value="KDE71333.1"/>
    <property type="molecule type" value="Genomic_DNA"/>
</dbReference>
<accession>A0AB73C241</accession>
<dbReference type="GO" id="GO:0008033">
    <property type="term" value="P:tRNA processing"/>
    <property type="evidence" value="ECO:0007669"/>
    <property type="project" value="InterPro"/>
</dbReference>
<dbReference type="Gene3D" id="3.40.50.620">
    <property type="entry name" value="HUPs"/>
    <property type="match status" value="1"/>
</dbReference>
<dbReference type="AlphaFoldDB" id="A0AB73C241"/>
<dbReference type="CDD" id="cd24138">
    <property type="entry name" value="TtcA-like"/>
    <property type="match status" value="1"/>
</dbReference>
<dbReference type="InterPro" id="IPR011063">
    <property type="entry name" value="TilS/TtcA_N"/>
</dbReference>
<dbReference type="PIRSF" id="PIRSF004976">
    <property type="entry name" value="ATPase_YdaO"/>
    <property type="match status" value="1"/>
</dbReference>
<reference evidence="3 4" key="1">
    <citation type="submission" date="2014-01" db="EMBL/GenBank/DDBJ databases">
        <title>Comparative genomics of Fusobacterium necrophorum wild isolates.</title>
        <authorList>
            <person name="Kittichotirat W."/>
            <person name="Bumgarner R.E."/>
            <person name="Lawrence P."/>
        </authorList>
    </citation>
    <scope>NUCLEOTIDE SEQUENCE [LARGE SCALE GENOMIC DNA]</scope>
    <source>
        <strain evidence="3 4">DJ-2</strain>
    </source>
</reference>
<organism evidence="3 4">
    <name type="scientific">Fusobacterium necrophorum DJ-2</name>
    <dbReference type="NCBI Taxonomy" id="1441737"/>
    <lineage>
        <taxon>Bacteria</taxon>
        <taxon>Fusobacteriati</taxon>
        <taxon>Fusobacteriota</taxon>
        <taxon>Fusobacteriia</taxon>
        <taxon>Fusobacteriales</taxon>
        <taxon>Fusobacteriaceae</taxon>
        <taxon>Fusobacterium</taxon>
    </lineage>
</organism>
<dbReference type="InterPro" id="IPR014729">
    <property type="entry name" value="Rossmann-like_a/b/a_fold"/>
</dbReference>
<evidence type="ECO:0000256" key="1">
    <source>
        <dbReference type="ARBA" id="ARBA00022679"/>
    </source>
</evidence>
<protein>
    <submittedName>
        <fullName evidence="3">Potassium-transporting ATPase subunit A</fullName>
    </submittedName>
</protein>
<comment type="caution">
    <text evidence="3">The sequence shown here is derived from an EMBL/GenBank/DDBJ whole genome shotgun (WGS) entry which is preliminary data.</text>
</comment>
<gene>
    <name evidence="3" type="ORF">FUSO8_08130</name>
</gene>
<dbReference type="PANTHER" id="PTHR43686:SF1">
    <property type="entry name" value="AMINOTRAN_5 DOMAIN-CONTAINING PROTEIN"/>
    <property type="match status" value="1"/>
</dbReference>